<dbReference type="PROSITE" id="PS50823">
    <property type="entry name" value="KH_TYPE_2"/>
    <property type="match status" value="1"/>
</dbReference>
<sequence length="228" mass="25544">MGQKVNPIGFRIALNKQWQSRWFAKKQDFGLNLAEDNVIRETVRKSIEGAAITKIGIERYANRVRVVIFTARPGIIVGRNGQDVEKLKASLAKKTGKEIYLDIQEVRTPDADAQLVAESIAQQIEHRIAVKRAIKRAEKTAMELGVDGIKIRCAGRINGAEISRVEWSKKGKVPLHTLRANIDYGFVEANTTAGKIGVKVWICKREDFQPTRQARGGDRGRRNYASHA</sequence>
<dbReference type="FunFam" id="3.30.300.20:FF:000001">
    <property type="entry name" value="30S ribosomal protein S3"/>
    <property type="match status" value="1"/>
</dbReference>
<evidence type="ECO:0000256" key="3">
    <source>
        <dbReference type="ARBA" id="ARBA00022884"/>
    </source>
</evidence>
<comment type="function">
    <text evidence="6 8">Binds the lower part of the 30S subunit head. Binds mRNA in the 70S ribosome, positioning it for translation.</text>
</comment>
<dbReference type="Gene3D" id="3.30.1140.32">
    <property type="entry name" value="Ribosomal protein S3, C-terminal domain"/>
    <property type="match status" value="1"/>
</dbReference>
<evidence type="ECO:0000256" key="7">
    <source>
        <dbReference type="ARBA" id="ARBA00035257"/>
    </source>
</evidence>
<comment type="subunit">
    <text evidence="8">Part of the 30S ribosomal subunit. Forms a tight complex with proteins S10 and S14.</text>
</comment>
<dbReference type="InterPro" id="IPR057258">
    <property type="entry name" value="Ribosomal_uS3"/>
</dbReference>
<keyword evidence="4 8" id="KW-0689">Ribosomal protein</keyword>
<dbReference type="InterPro" id="IPR015946">
    <property type="entry name" value="KH_dom-like_a/b"/>
</dbReference>
<dbReference type="InterPro" id="IPR009019">
    <property type="entry name" value="KH_sf_prok-type"/>
</dbReference>
<organism evidence="11 12">
    <name type="scientific">Candidatus Spyradenecus faecavium</name>
    <dbReference type="NCBI Taxonomy" id="2840947"/>
    <lineage>
        <taxon>Bacteria</taxon>
        <taxon>Pseudomonadati</taxon>
        <taxon>Lentisphaerota</taxon>
        <taxon>Lentisphaeria</taxon>
        <taxon>Lentisphaerales</taxon>
        <taxon>Lentisphaeraceae</taxon>
        <taxon>Lentisphaeraceae incertae sedis</taxon>
        <taxon>Candidatus Spyradenecus</taxon>
    </lineage>
</organism>
<dbReference type="InterPro" id="IPR005704">
    <property type="entry name" value="Ribosomal_uS3_bac-typ"/>
</dbReference>
<feature type="domain" description="KH type-2" evidence="10">
    <location>
        <begin position="39"/>
        <end position="107"/>
    </location>
</feature>
<dbReference type="GO" id="GO:0022627">
    <property type="term" value="C:cytosolic small ribosomal subunit"/>
    <property type="evidence" value="ECO:0007669"/>
    <property type="project" value="TreeGrafter"/>
</dbReference>
<dbReference type="SMART" id="SM00322">
    <property type="entry name" value="KH"/>
    <property type="match status" value="1"/>
</dbReference>
<dbReference type="HAMAP" id="MF_01309_B">
    <property type="entry name" value="Ribosomal_uS3_B"/>
    <property type="match status" value="1"/>
</dbReference>
<reference evidence="11" key="1">
    <citation type="submission" date="2020-10" db="EMBL/GenBank/DDBJ databases">
        <authorList>
            <person name="Gilroy R."/>
        </authorList>
    </citation>
    <scope>NUCLEOTIDE SEQUENCE</scope>
    <source>
        <strain evidence="11">35461</strain>
    </source>
</reference>
<dbReference type="GO" id="GO:0006412">
    <property type="term" value="P:translation"/>
    <property type="evidence" value="ECO:0007669"/>
    <property type="project" value="UniProtKB-UniRule"/>
</dbReference>
<dbReference type="EMBL" id="DVOR01000061">
    <property type="protein sequence ID" value="HIV08851.1"/>
    <property type="molecule type" value="Genomic_DNA"/>
</dbReference>
<comment type="similarity">
    <text evidence="1 8 9">Belongs to the universal ribosomal protein uS3 family.</text>
</comment>
<dbReference type="InterPro" id="IPR018280">
    <property type="entry name" value="Ribosomal_uS3_CS"/>
</dbReference>
<evidence type="ECO:0000256" key="1">
    <source>
        <dbReference type="ARBA" id="ARBA00010761"/>
    </source>
</evidence>
<dbReference type="InterPro" id="IPR001351">
    <property type="entry name" value="Ribosomal_uS3_C"/>
</dbReference>
<dbReference type="AlphaFoldDB" id="A0A9D1NLI1"/>
<evidence type="ECO:0000256" key="2">
    <source>
        <dbReference type="ARBA" id="ARBA00022730"/>
    </source>
</evidence>
<dbReference type="Gene3D" id="3.30.300.20">
    <property type="match status" value="1"/>
</dbReference>
<evidence type="ECO:0000256" key="5">
    <source>
        <dbReference type="ARBA" id="ARBA00023274"/>
    </source>
</evidence>
<reference evidence="11" key="2">
    <citation type="journal article" date="2021" name="PeerJ">
        <title>Extensive microbial diversity within the chicken gut microbiome revealed by metagenomics and culture.</title>
        <authorList>
            <person name="Gilroy R."/>
            <person name="Ravi A."/>
            <person name="Getino M."/>
            <person name="Pursley I."/>
            <person name="Horton D.L."/>
            <person name="Alikhan N.F."/>
            <person name="Baker D."/>
            <person name="Gharbi K."/>
            <person name="Hall N."/>
            <person name="Watson M."/>
            <person name="Adriaenssens E.M."/>
            <person name="Foster-Nyarko E."/>
            <person name="Jarju S."/>
            <person name="Secka A."/>
            <person name="Antonio M."/>
            <person name="Oren A."/>
            <person name="Chaudhuri R.R."/>
            <person name="La Ragione R."/>
            <person name="Hildebrand F."/>
            <person name="Pallen M.J."/>
        </authorList>
    </citation>
    <scope>NUCLEOTIDE SEQUENCE</scope>
    <source>
        <strain evidence="11">35461</strain>
    </source>
</reference>
<accession>A0A9D1NLI1</accession>
<evidence type="ECO:0000259" key="10">
    <source>
        <dbReference type="PROSITE" id="PS50823"/>
    </source>
</evidence>
<evidence type="ECO:0000256" key="6">
    <source>
        <dbReference type="ARBA" id="ARBA00024998"/>
    </source>
</evidence>
<dbReference type="CDD" id="cd02412">
    <property type="entry name" value="KH-II_30S_S3"/>
    <property type="match status" value="1"/>
</dbReference>
<dbReference type="SUPFAM" id="SSF54821">
    <property type="entry name" value="Ribosomal protein S3 C-terminal domain"/>
    <property type="match status" value="1"/>
</dbReference>
<dbReference type="NCBIfam" id="TIGR01009">
    <property type="entry name" value="rpsC_bact"/>
    <property type="match status" value="1"/>
</dbReference>
<dbReference type="PANTHER" id="PTHR11760:SF19">
    <property type="entry name" value="SMALL RIBOSOMAL SUBUNIT PROTEIN US3C"/>
    <property type="match status" value="1"/>
</dbReference>
<evidence type="ECO:0000256" key="9">
    <source>
        <dbReference type="RuleBase" id="RU003624"/>
    </source>
</evidence>
<name>A0A9D1NLI1_9BACT</name>
<dbReference type="SUPFAM" id="SSF54814">
    <property type="entry name" value="Prokaryotic type KH domain (KH-domain type II)"/>
    <property type="match status" value="1"/>
</dbReference>
<dbReference type="PANTHER" id="PTHR11760">
    <property type="entry name" value="30S/40S RIBOSOMAL PROTEIN S3"/>
    <property type="match status" value="1"/>
</dbReference>
<evidence type="ECO:0000256" key="4">
    <source>
        <dbReference type="ARBA" id="ARBA00022980"/>
    </source>
</evidence>
<dbReference type="GO" id="GO:0003729">
    <property type="term" value="F:mRNA binding"/>
    <property type="evidence" value="ECO:0007669"/>
    <property type="project" value="UniProtKB-UniRule"/>
</dbReference>
<protein>
    <recommendedName>
        <fullName evidence="7 8">Small ribosomal subunit protein uS3</fullName>
    </recommendedName>
</protein>
<proteinExistence type="inferred from homology"/>
<dbReference type="GO" id="GO:0019843">
    <property type="term" value="F:rRNA binding"/>
    <property type="evidence" value="ECO:0007669"/>
    <property type="project" value="UniProtKB-UniRule"/>
</dbReference>
<dbReference type="GO" id="GO:0003735">
    <property type="term" value="F:structural constituent of ribosome"/>
    <property type="evidence" value="ECO:0007669"/>
    <property type="project" value="InterPro"/>
</dbReference>
<dbReference type="InterPro" id="IPR036419">
    <property type="entry name" value="Ribosomal_S3_C_sf"/>
</dbReference>
<keyword evidence="2 8" id="KW-0699">rRNA-binding</keyword>
<keyword evidence="5 8" id="KW-0687">Ribonucleoprotein</keyword>
<dbReference type="InterPro" id="IPR004087">
    <property type="entry name" value="KH_dom"/>
</dbReference>
<dbReference type="PROSITE" id="PS00548">
    <property type="entry name" value="RIBOSOMAL_S3"/>
    <property type="match status" value="1"/>
</dbReference>
<keyword evidence="3 8" id="KW-0694">RNA-binding</keyword>
<dbReference type="InterPro" id="IPR004044">
    <property type="entry name" value="KH_dom_type_2"/>
</dbReference>
<dbReference type="Proteomes" id="UP000886845">
    <property type="component" value="Unassembled WGS sequence"/>
</dbReference>
<comment type="caution">
    <text evidence="11">The sequence shown here is derived from an EMBL/GenBank/DDBJ whole genome shotgun (WGS) entry which is preliminary data.</text>
</comment>
<gene>
    <name evidence="8 11" type="primary">rpsC</name>
    <name evidence="11" type="ORF">IAC79_01885</name>
</gene>
<dbReference type="Pfam" id="PF00189">
    <property type="entry name" value="Ribosomal_S3_C"/>
    <property type="match status" value="1"/>
</dbReference>
<evidence type="ECO:0000313" key="12">
    <source>
        <dbReference type="Proteomes" id="UP000886845"/>
    </source>
</evidence>
<evidence type="ECO:0000313" key="11">
    <source>
        <dbReference type="EMBL" id="HIV08851.1"/>
    </source>
</evidence>
<evidence type="ECO:0000256" key="8">
    <source>
        <dbReference type="HAMAP-Rule" id="MF_01309"/>
    </source>
</evidence>
<dbReference type="Pfam" id="PF07650">
    <property type="entry name" value="KH_2"/>
    <property type="match status" value="1"/>
</dbReference>